<dbReference type="RefSeq" id="WP_231716264.1">
    <property type="nucleotide sequence ID" value="NZ_AP021874.1"/>
</dbReference>
<name>A0A5K7YSG6_9BACT</name>
<evidence type="ECO:0000256" key="1">
    <source>
        <dbReference type="ARBA" id="ARBA00022741"/>
    </source>
</evidence>
<feature type="short sequence motif" description="Q motif" evidence="5">
    <location>
        <begin position="1"/>
        <end position="29"/>
    </location>
</feature>
<dbReference type="InterPro" id="IPR050079">
    <property type="entry name" value="DEAD_box_RNA_helicase"/>
</dbReference>
<keyword evidence="1" id="KW-0547">Nucleotide-binding</keyword>
<dbReference type="PROSITE" id="PS51195">
    <property type="entry name" value="Q_MOTIF"/>
    <property type="match status" value="1"/>
</dbReference>
<protein>
    <recommendedName>
        <fullName evidence="10">Helicase ATP-binding domain-containing protein</fullName>
    </recommendedName>
</protein>
<gene>
    <name evidence="8" type="ORF">DSCA_48390</name>
</gene>
<accession>A0A5K7YSG6</accession>
<evidence type="ECO:0000256" key="2">
    <source>
        <dbReference type="ARBA" id="ARBA00022801"/>
    </source>
</evidence>
<dbReference type="GO" id="GO:0003724">
    <property type="term" value="F:RNA helicase activity"/>
    <property type="evidence" value="ECO:0007669"/>
    <property type="project" value="InterPro"/>
</dbReference>
<dbReference type="EMBL" id="AP021874">
    <property type="protein sequence ID" value="BBO70909.1"/>
    <property type="molecule type" value="Genomic_DNA"/>
</dbReference>
<dbReference type="GO" id="GO:0003676">
    <property type="term" value="F:nucleic acid binding"/>
    <property type="evidence" value="ECO:0007669"/>
    <property type="project" value="InterPro"/>
</dbReference>
<dbReference type="Proteomes" id="UP000427906">
    <property type="component" value="Chromosome"/>
</dbReference>
<organism evidence="8 9">
    <name type="scientific">Desulfosarcina alkanivorans</name>
    <dbReference type="NCBI Taxonomy" id="571177"/>
    <lineage>
        <taxon>Bacteria</taxon>
        <taxon>Pseudomonadati</taxon>
        <taxon>Thermodesulfobacteriota</taxon>
        <taxon>Desulfobacteria</taxon>
        <taxon>Desulfobacterales</taxon>
        <taxon>Desulfosarcinaceae</taxon>
        <taxon>Desulfosarcina</taxon>
    </lineage>
</organism>
<dbReference type="SMART" id="SM00487">
    <property type="entry name" value="DEXDc"/>
    <property type="match status" value="1"/>
</dbReference>
<proteinExistence type="predicted"/>
<evidence type="ECO:0000259" key="6">
    <source>
        <dbReference type="PROSITE" id="PS51192"/>
    </source>
</evidence>
<dbReference type="SUPFAM" id="SSF52540">
    <property type="entry name" value="P-loop containing nucleoside triphosphate hydrolases"/>
    <property type="match status" value="1"/>
</dbReference>
<evidence type="ECO:0000256" key="3">
    <source>
        <dbReference type="ARBA" id="ARBA00022806"/>
    </source>
</evidence>
<feature type="domain" description="Helicase ATP-binding" evidence="6">
    <location>
        <begin position="33"/>
        <end position="179"/>
    </location>
</feature>
<dbReference type="InterPro" id="IPR000629">
    <property type="entry name" value="RNA-helicase_DEAD-box_CS"/>
</dbReference>
<dbReference type="InterPro" id="IPR044742">
    <property type="entry name" value="DEAD/DEAH_RhlB"/>
</dbReference>
<evidence type="ECO:0000256" key="5">
    <source>
        <dbReference type="PROSITE-ProRule" id="PRU00552"/>
    </source>
</evidence>
<keyword evidence="3" id="KW-0347">Helicase</keyword>
<keyword evidence="4" id="KW-0067">ATP-binding</keyword>
<dbReference type="PANTHER" id="PTHR47959">
    <property type="entry name" value="ATP-DEPENDENT RNA HELICASE RHLE-RELATED"/>
    <property type="match status" value="1"/>
</dbReference>
<dbReference type="PROSITE" id="PS00039">
    <property type="entry name" value="DEAD_ATP_HELICASE"/>
    <property type="match status" value="1"/>
</dbReference>
<dbReference type="GO" id="GO:0016787">
    <property type="term" value="F:hydrolase activity"/>
    <property type="evidence" value="ECO:0007669"/>
    <property type="project" value="UniProtKB-KW"/>
</dbReference>
<evidence type="ECO:0000259" key="7">
    <source>
        <dbReference type="PROSITE" id="PS51195"/>
    </source>
</evidence>
<dbReference type="InterPro" id="IPR014001">
    <property type="entry name" value="Helicase_ATP-bd"/>
</dbReference>
<dbReference type="Pfam" id="PF00270">
    <property type="entry name" value="DEAD"/>
    <property type="match status" value="1"/>
</dbReference>
<dbReference type="KEGG" id="dalk:DSCA_48390"/>
<sequence length="179" mass="19604">MNFKEIGLGAELLRALDDLGFDSPMPIQTAALPELLDGRRDFIGLAQTGTGKTAAFGLPLLDRVDLARARPQGVILCPTRELCLQITDDLKGYARYLRKIRVAAVYGGASIAHQIRQLRSGAQIIVATPGRLIDLMQRRAADLSAVATCVLDEADEMLNMGFQEDIDRILARMPADRRT</sequence>
<evidence type="ECO:0008006" key="10">
    <source>
        <dbReference type="Google" id="ProtNLM"/>
    </source>
</evidence>
<dbReference type="PROSITE" id="PS51192">
    <property type="entry name" value="HELICASE_ATP_BIND_1"/>
    <property type="match status" value="1"/>
</dbReference>
<dbReference type="PANTHER" id="PTHR47959:SF13">
    <property type="entry name" value="ATP-DEPENDENT RNA HELICASE RHLE"/>
    <property type="match status" value="1"/>
</dbReference>
<reference evidence="8 9" key="1">
    <citation type="submission" date="2019-11" db="EMBL/GenBank/DDBJ databases">
        <title>Comparative genomics of hydrocarbon-degrading Desulfosarcina strains.</title>
        <authorList>
            <person name="Watanabe M."/>
            <person name="Kojima H."/>
            <person name="Fukui M."/>
        </authorList>
    </citation>
    <scope>NUCLEOTIDE SEQUENCE [LARGE SCALE GENOMIC DNA]</scope>
    <source>
        <strain evidence="8 9">PL12</strain>
    </source>
</reference>
<dbReference type="InterPro" id="IPR014014">
    <property type="entry name" value="RNA_helicase_DEAD_Q_motif"/>
</dbReference>
<evidence type="ECO:0000256" key="4">
    <source>
        <dbReference type="ARBA" id="ARBA00022840"/>
    </source>
</evidence>
<dbReference type="Gene3D" id="3.40.50.300">
    <property type="entry name" value="P-loop containing nucleotide triphosphate hydrolases"/>
    <property type="match status" value="1"/>
</dbReference>
<dbReference type="GO" id="GO:0005829">
    <property type="term" value="C:cytosol"/>
    <property type="evidence" value="ECO:0007669"/>
    <property type="project" value="TreeGrafter"/>
</dbReference>
<dbReference type="InterPro" id="IPR011545">
    <property type="entry name" value="DEAD/DEAH_box_helicase_dom"/>
</dbReference>
<evidence type="ECO:0000313" key="8">
    <source>
        <dbReference type="EMBL" id="BBO70909.1"/>
    </source>
</evidence>
<dbReference type="AlphaFoldDB" id="A0A5K7YSG6"/>
<dbReference type="GO" id="GO:0005524">
    <property type="term" value="F:ATP binding"/>
    <property type="evidence" value="ECO:0007669"/>
    <property type="project" value="UniProtKB-KW"/>
</dbReference>
<dbReference type="InterPro" id="IPR027417">
    <property type="entry name" value="P-loop_NTPase"/>
</dbReference>
<evidence type="ECO:0000313" key="9">
    <source>
        <dbReference type="Proteomes" id="UP000427906"/>
    </source>
</evidence>
<keyword evidence="9" id="KW-1185">Reference proteome</keyword>
<dbReference type="CDD" id="cd00268">
    <property type="entry name" value="DEADc"/>
    <property type="match status" value="1"/>
</dbReference>
<feature type="domain" description="DEAD-box RNA helicase Q" evidence="7">
    <location>
        <begin position="1"/>
        <end position="29"/>
    </location>
</feature>
<keyword evidence="2" id="KW-0378">Hydrolase</keyword>